<dbReference type="AlphaFoldDB" id="A0AAN6JC86"/>
<protein>
    <submittedName>
        <fullName evidence="2">Uncharacterized protein</fullName>
    </submittedName>
</protein>
<dbReference type="EMBL" id="JASUXU010000009">
    <property type="protein sequence ID" value="KAK0324756.1"/>
    <property type="molecule type" value="Genomic_DNA"/>
</dbReference>
<feature type="compositionally biased region" description="Basic and acidic residues" evidence="1">
    <location>
        <begin position="78"/>
        <end position="91"/>
    </location>
</feature>
<accession>A0AAN6JC86</accession>
<evidence type="ECO:0000313" key="3">
    <source>
        <dbReference type="EMBL" id="KAK0985844.1"/>
    </source>
</evidence>
<proteinExistence type="predicted"/>
<feature type="region of interest" description="Disordered" evidence="1">
    <location>
        <begin position="147"/>
        <end position="177"/>
    </location>
</feature>
<reference evidence="2" key="1">
    <citation type="submission" date="2021-12" db="EMBL/GenBank/DDBJ databases">
        <title>Black yeast isolated from Biological Soil Crust.</title>
        <authorList>
            <person name="Kurbessoian T."/>
        </authorList>
    </citation>
    <scope>NUCLEOTIDE SEQUENCE</scope>
    <source>
        <strain evidence="2">CCFEE 5208</strain>
    </source>
</reference>
<organism evidence="2 4">
    <name type="scientific">Friedmanniomyces endolithicus</name>
    <dbReference type="NCBI Taxonomy" id="329885"/>
    <lineage>
        <taxon>Eukaryota</taxon>
        <taxon>Fungi</taxon>
        <taxon>Dikarya</taxon>
        <taxon>Ascomycota</taxon>
        <taxon>Pezizomycotina</taxon>
        <taxon>Dothideomycetes</taxon>
        <taxon>Dothideomycetidae</taxon>
        <taxon>Mycosphaerellales</taxon>
        <taxon>Teratosphaeriaceae</taxon>
        <taxon>Friedmanniomyces</taxon>
    </lineage>
</organism>
<evidence type="ECO:0000313" key="5">
    <source>
        <dbReference type="Proteomes" id="UP001175353"/>
    </source>
</evidence>
<dbReference type="Proteomes" id="UP001175353">
    <property type="component" value="Unassembled WGS sequence"/>
</dbReference>
<comment type="caution">
    <text evidence="2">The sequence shown here is derived from an EMBL/GenBank/DDBJ whole genome shotgun (WGS) entry which is preliminary data.</text>
</comment>
<evidence type="ECO:0000313" key="2">
    <source>
        <dbReference type="EMBL" id="KAK0324756.1"/>
    </source>
</evidence>
<reference evidence="3" key="2">
    <citation type="submission" date="2023-06" db="EMBL/GenBank/DDBJ databases">
        <title>Black Yeasts Isolated from many extreme environments.</title>
        <authorList>
            <person name="Coleine C."/>
            <person name="Stajich J.E."/>
            <person name="Selbmann L."/>
        </authorList>
    </citation>
    <scope>NUCLEOTIDE SEQUENCE</scope>
    <source>
        <strain evidence="3">CCFEE 5200</strain>
    </source>
</reference>
<feature type="compositionally biased region" description="Low complexity" evidence="1">
    <location>
        <begin position="265"/>
        <end position="289"/>
    </location>
</feature>
<evidence type="ECO:0000313" key="4">
    <source>
        <dbReference type="Proteomes" id="UP001168146"/>
    </source>
</evidence>
<keyword evidence="5" id="KW-1185">Reference proteome</keyword>
<gene>
    <name evidence="2" type="ORF">LTR82_004461</name>
    <name evidence="3" type="ORF">LTR91_010426</name>
</gene>
<feature type="region of interest" description="Disordered" evidence="1">
    <location>
        <begin position="69"/>
        <end position="123"/>
    </location>
</feature>
<feature type="region of interest" description="Disordered" evidence="1">
    <location>
        <begin position="262"/>
        <end position="289"/>
    </location>
</feature>
<dbReference type="EMBL" id="JAUJLE010000090">
    <property type="protein sequence ID" value="KAK0985844.1"/>
    <property type="molecule type" value="Genomic_DNA"/>
</dbReference>
<sequence length="309" mass="33654">MNKVDFFIIPLQQEADRIGLGKEYAPVVKDATLLASARLEDLEARKSKAARHTKLAELLEISQEQYAKLAEENSDSGKLVDADNKDGKDDDAGNSDSDSEKESESTSAKPLPAKSVSAETPLRSKSVSAGPLFQSTSAFAGMPFHSASVSAGTPCRSRPGQRETTTGRHDNNAHLLPPHVRAPYGSLYHQMPPNMYPFGTVGTADERHHFDPAAHQAMHVRGFNPATQPNLARAHHPAYTMHRSSGFNPDFLEYPHHGLANPYASSSSDSPTTRVSPSSSEASASVSKASHWLELPERRTFLRRDASSW</sequence>
<evidence type="ECO:0000256" key="1">
    <source>
        <dbReference type="SAM" id="MobiDB-lite"/>
    </source>
</evidence>
<dbReference type="Proteomes" id="UP001168146">
    <property type="component" value="Unassembled WGS sequence"/>
</dbReference>
<name>A0AAN6JC86_9PEZI</name>